<gene>
    <name evidence="1" type="ORF">BOX37_01460</name>
</gene>
<dbReference type="GO" id="GO:0008967">
    <property type="term" value="F:phosphoglycolate phosphatase activity"/>
    <property type="evidence" value="ECO:0007669"/>
    <property type="project" value="TreeGrafter"/>
</dbReference>
<dbReference type="InterPro" id="IPR023214">
    <property type="entry name" value="HAD_sf"/>
</dbReference>
<protein>
    <recommendedName>
        <fullName evidence="3">HAD family hydrolase</fullName>
    </recommendedName>
</protein>
<name>A0A1J0W0Z7_9NOCA</name>
<dbReference type="InterPro" id="IPR050155">
    <property type="entry name" value="HAD-like_hydrolase_sf"/>
</dbReference>
<organism evidence="1 2">
    <name type="scientific">Nocardia mangyaensis</name>
    <dbReference type="NCBI Taxonomy" id="2213200"/>
    <lineage>
        <taxon>Bacteria</taxon>
        <taxon>Bacillati</taxon>
        <taxon>Actinomycetota</taxon>
        <taxon>Actinomycetes</taxon>
        <taxon>Mycobacteriales</taxon>
        <taxon>Nocardiaceae</taxon>
        <taxon>Nocardia</taxon>
    </lineage>
</organism>
<dbReference type="AlphaFoldDB" id="A0A1J0W0Z7"/>
<dbReference type="InterPro" id="IPR041492">
    <property type="entry name" value="HAD_2"/>
</dbReference>
<dbReference type="GO" id="GO:0005829">
    <property type="term" value="C:cytosol"/>
    <property type="evidence" value="ECO:0007669"/>
    <property type="project" value="TreeGrafter"/>
</dbReference>
<dbReference type="NCBIfam" id="TIGR01509">
    <property type="entry name" value="HAD-SF-IA-v3"/>
    <property type="match status" value="1"/>
</dbReference>
<dbReference type="KEGG" id="nsl:BOX37_01460"/>
<reference evidence="1" key="1">
    <citation type="submission" date="2016-11" db="EMBL/GenBank/DDBJ databases">
        <authorList>
            <person name="Jaros S."/>
            <person name="Januszkiewicz K."/>
            <person name="Wedrychowicz H."/>
        </authorList>
    </citation>
    <scope>NUCLEOTIDE SEQUENCE [LARGE SCALE GENOMIC DNA]</scope>
    <source>
        <strain evidence="1">Y48</strain>
    </source>
</reference>
<dbReference type="InterPro" id="IPR006439">
    <property type="entry name" value="HAD-SF_hydro_IA"/>
</dbReference>
<dbReference type="Proteomes" id="UP000183810">
    <property type="component" value="Chromosome"/>
</dbReference>
<dbReference type="EMBL" id="CP018082">
    <property type="protein sequence ID" value="APE37933.1"/>
    <property type="molecule type" value="Genomic_DNA"/>
</dbReference>
<dbReference type="NCBIfam" id="TIGR01549">
    <property type="entry name" value="HAD-SF-IA-v1"/>
    <property type="match status" value="1"/>
</dbReference>
<dbReference type="Gene3D" id="3.40.50.1000">
    <property type="entry name" value="HAD superfamily/HAD-like"/>
    <property type="match status" value="1"/>
</dbReference>
<accession>A0A1J0W0Z7</accession>
<dbReference type="PANTHER" id="PTHR43434:SF1">
    <property type="entry name" value="PHOSPHOGLYCOLATE PHOSPHATASE"/>
    <property type="match status" value="1"/>
</dbReference>
<keyword evidence="2" id="KW-1185">Reference proteome</keyword>
<dbReference type="GO" id="GO:0006281">
    <property type="term" value="P:DNA repair"/>
    <property type="evidence" value="ECO:0007669"/>
    <property type="project" value="TreeGrafter"/>
</dbReference>
<evidence type="ECO:0000313" key="2">
    <source>
        <dbReference type="Proteomes" id="UP000183810"/>
    </source>
</evidence>
<proteinExistence type="predicted"/>
<dbReference type="Pfam" id="PF13419">
    <property type="entry name" value="HAD_2"/>
    <property type="match status" value="1"/>
</dbReference>
<evidence type="ECO:0000313" key="1">
    <source>
        <dbReference type="EMBL" id="APE37933.1"/>
    </source>
</evidence>
<sequence length="221" mass="23460">MAELLRARRTVLLDFDGPICAVFSSITDLQVATELVAIAGAEHLPQSVRAANDPFDVLRHAADHRDGESLVAIEARFRDLECAAVDTADPTPGAEEVLRALSARKYRVGVVTNNSAAAADRYLRRLGLRSTVGVIVGRPGTRVDLLKPSPFLLTTALRQLSVQPDDALFVGDSMSDVVAGHSAGVSCVALANKSGKAERFASLQPESTITSMLELLDALAV</sequence>
<evidence type="ECO:0008006" key="3">
    <source>
        <dbReference type="Google" id="ProtNLM"/>
    </source>
</evidence>
<dbReference type="InterPro" id="IPR036412">
    <property type="entry name" value="HAD-like_sf"/>
</dbReference>
<dbReference type="SUPFAM" id="SSF56784">
    <property type="entry name" value="HAD-like"/>
    <property type="match status" value="1"/>
</dbReference>
<dbReference type="PANTHER" id="PTHR43434">
    <property type="entry name" value="PHOSPHOGLYCOLATE PHOSPHATASE"/>
    <property type="match status" value="1"/>
</dbReference>